<accession>B0D5I6</accession>
<dbReference type="KEGG" id="lbc:LACBIDRAFT_317920"/>
<protein>
    <submittedName>
        <fullName evidence="1">Predicted protein</fullName>
    </submittedName>
</protein>
<name>B0D5I6_LACBS</name>
<dbReference type="RefSeq" id="XP_001879414.1">
    <property type="nucleotide sequence ID" value="XM_001879379.1"/>
</dbReference>
<dbReference type="AlphaFoldDB" id="B0D5I6"/>
<reference evidence="1 2" key="1">
    <citation type="journal article" date="2008" name="Nature">
        <title>The genome of Laccaria bicolor provides insights into mycorrhizal symbiosis.</title>
        <authorList>
            <person name="Martin F."/>
            <person name="Aerts A."/>
            <person name="Ahren D."/>
            <person name="Brun A."/>
            <person name="Danchin E.G.J."/>
            <person name="Duchaussoy F."/>
            <person name="Gibon J."/>
            <person name="Kohler A."/>
            <person name="Lindquist E."/>
            <person name="Pereda V."/>
            <person name="Salamov A."/>
            <person name="Shapiro H.J."/>
            <person name="Wuyts J."/>
            <person name="Blaudez D."/>
            <person name="Buee M."/>
            <person name="Brokstein P."/>
            <person name="Canbaeck B."/>
            <person name="Cohen D."/>
            <person name="Courty P.E."/>
            <person name="Coutinho P.M."/>
            <person name="Delaruelle C."/>
            <person name="Detter J.C."/>
            <person name="Deveau A."/>
            <person name="DiFazio S."/>
            <person name="Duplessis S."/>
            <person name="Fraissinet-Tachet L."/>
            <person name="Lucic E."/>
            <person name="Frey-Klett P."/>
            <person name="Fourrey C."/>
            <person name="Feussner I."/>
            <person name="Gay G."/>
            <person name="Grimwood J."/>
            <person name="Hoegger P.J."/>
            <person name="Jain P."/>
            <person name="Kilaru S."/>
            <person name="Labbe J."/>
            <person name="Lin Y.C."/>
            <person name="Legue V."/>
            <person name="Le Tacon F."/>
            <person name="Marmeisse R."/>
            <person name="Melayah D."/>
            <person name="Montanini B."/>
            <person name="Muratet M."/>
            <person name="Nehls U."/>
            <person name="Niculita-Hirzel H."/>
            <person name="Oudot-Le Secq M.P."/>
            <person name="Peter M."/>
            <person name="Quesneville H."/>
            <person name="Rajashekar B."/>
            <person name="Reich M."/>
            <person name="Rouhier N."/>
            <person name="Schmutz J."/>
            <person name="Yin T."/>
            <person name="Chalot M."/>
            <person name="Henrissat B."/>
            <person name="Kuees U."/>
            <person name="Lucas S."/>
            <person name="Van de Peer Y."/>
            <person name="Podila G.K."/>
            <person name="Polle A."/>
            <person name="Pukkila P.J."/>
            <person name="Richardson P.M."/>
            <person name="Rouze P."/>
            <person name="Sanders I.R."/>
            <person name="Stajich J.E."/>
            <person name="Tunlid A."/>
            <person name="Tuskan G."/>
            <person name="Grigoriev I.V."/>
        </authorList>
    </citation>
    <scope>NUCLEOTIDE SEQUENCE [LARGE SCALE GENOMIC DNA]</scope>
    <source>
        <strain evidence="2">S238N-H82 / ATCC MYA-4686</strain>
    </source>
</reference>
<dbReference type="GeneID" id="6075148"/>
<organism evidence="2">
    <name type="scientific">Laccaria bicolor (strain S238N-H82 / ATCC MYA-4686)</name>
    <name type="common">Bicoloured deceiver</name>
    <name type="synonym">Laccaria laccata var. bicolor</name>
    <dbReference type="NCBI Taxonomy" id="486041"/>
    <lineage>
        <taxon>Eukaryota</taxon>
        <taxon>Fungi</taxon>
        <taxon>Dikarya</taxon>
        <taxon>Basidiomycota</taxon>
        <taxon>Agaricomycotina</taxon>
        <taxon>Agaricomycetes</taxon>
        <taxon>Agaricomycetidae</taxon>
        <taxon>Agaricales</taxon>
        <taxon>Agaricineae</taxon>
        <taxon>Hydnangiaceae</taxon>
        <taxon>Laccaria</taxon>
    </lineage>
</organism>
<dbReference type="HOGENOM" id="CLU_2320802_0_0_1"/>
<dbReference type="EMBL" id="DS547098">
    <property type="protein sequence ID" value="EDR10029.1"/>
    <property type="molecule type" value="Genomic_DNA"/>
</dbReference>
<keyword evidence="2" id="KW-1185">Reference proteome</keyword>
<evidence type="ECO:0000313" key="2">
    <source>
        <dbReference type="Proteomes" id="UP000001194"/>
    </source>
</evidence>
<evidence type="ECO:0000313" key="1">
    <source>
        <dbReference type="EMBL" id="EDR10029.1"/>
    </source>
</evidence>
<dbReference type="InParanoid" id="B0D5I6"/>
<proteinExistence type="predicted"/>
<dbReference type="Proteomes" id="UP000001194">
    <property type="component" value="Unassembled WGS sequence"/>
</dbReference>
<sequence>MFFPYHSPVTRKPLVSTRFESIIDIHGIHHSATNSHCSRALGLTTHDQALALLAVPSPARRRCASAVKLRYVMATTLRETQGERHPRTALLASSWQQRI</sequence>
<gene>
    <name evidence="1" type="ORF">LACBIDRAFT_317920</name>
</gene>